<evidence type="ECO:0000256" key="1">
    <source>
        <dbReference type="SAM" id="MobiDB-lite"/>
    </source>
</evidence>
<feature type="compositionally biased region" description="Polar residues" evidence="1">
    <location>
        <begin position="1"/>
        <end position="30"/>
    </location>
</feature>
<feature type="region of interest" description="Disordered" evidence="1">
    <location>
        <begin position="145"/>
        <end position="479"/>
    </location>
</feature>
<feature type="compositionally biased region" description="Low complexity" evidence="1">
    <location>
        <begin position="64"/>
        <end position="88"/>
    </location>
</feature>
<feature type="compositionally biased region" description="Basic and acidic residues" evidence="1">
    <location>
        <begin position="210"/>
        <end position="223"/>
    </location>
</feature>
<evidence type="ECO:0000313" key="3">
    <source>
        <dbReference type="Proteomes" id="UP000799753"/>
    </source>
</evidence>
<dbReference type="EMBL" id="MU006805">
    <property type="protein sequence ID" value="KAF2635650.1"/>
    <property type="molecule type" value="Genomic_DNA"/>
</dbReference>
<sequence>MAKKSNTSTAVEVTQPETGRESQNSGSDPTAQKLPAESPNGPLGNPHQRPRSSSAAVNANYLNAARQAPAASSSATTAATASKNATMAPKEKGLSAPNFLGANVPRLVASRPNQIKRDVYAFPESPDRNNQDSLLRILPDIVNKKPLKRLKRAKKPQAGDEQQEKVLAIADAQIAEVGDAGDEAPASPGGDTANRAEMDDEHQENIAEPADDRQPISVLEDRPPIPSSPSPSLPIIEPVEATSHQRQSGRMGGAVEDTAEIDLAKKSRNGHGKSKPKSDHQQHNVERRTKSPARETRSISRVPPTGNQAFSVADLYVGAEKVPEERENTDHVPTRRSKSKAHNPSNSTRNRQSAPEQEAAVPSMYMKHRRAKTAPPSSDLAVRTKPNGRGAIRRSKDPIPDKDGDVEMDRREPNISELGNSVLLPDTDGPEQDEKASLGENEGEDVEADKEEDNGEEEEAAKEEGEGDVGKDKEEQEAQDSLQQVFKFLDTQARPGRCQTDDGAAIKTKCIAARKLTAEPKITLEAISASSKSIRAILANFGADRSTKQRKALKGDAYGYVFRYLTQYLENLYDWLEEKYTVTESITAMRVIAPFIHDMVALIDRITSWDVSVTARFKGNCLVQDVNENLVAPLRIVDEEFHAVLATLKASRTHEELTRKRQRRLDEYREKERKKAKYAQVAGEKWEQWQHLHFERIRCEPIVSMRRHLHIMSREKFNSWLEQAEERDANGARFERVPVFRQRDSRPPRRSELAAEPEWTDEQLAGLIEGLSKYEGSDVFPWIFRNYCGSGRPLRNFNVLEITTKAASLRFDLLERYRGEGWQVPEWINKIPVLP</sequence>
<evidence type="ECO:0000313" key="2">
    <source>
        <dbReference type="EMBL" id="KAF2635650.1"/>
    </source>
</evidence>
<feature type="compositionally biased region" description="Basic and acidic residues" evidence="1">
    <location>
        <begin position="321"/>
        <end position="333"/>
    </location>
</feature>
<keyword evidence="3" id="KW-1185">Reference proteome</keyword>
<dbReference type="OrthoDB" id="3939134at2759"/>
<feature type="compositionally biased region" description="Basic and acidic residues" evidence="1">
    <location>
        <begin position="394"/>
        <end position="414"/>
    </location>
</feature>
<feature type="compositionally biased region" description="Polar residues" evidence="1">
    <location>
        <begin position="342"/>
        <end position="355"/>
    </location>
</feature>
<gene>
    <name evidence="2" type="ORF">P280DRAFT_192569</name>
</gene>
<dbReference type="AlphaFoldDB" id="A0A6A6RJY0"/>
<organism evidence="2 3">
    <name type="scientific">Massarina eburnea CBS 473.64</name>
    <dbReference type="NCBI Taxonomy" id="1395130"/>
    <lineage>
        <taxon>Eukaryota</taxon>
        <taxon>Fungi</taxon>
        <taxon>Dikarya</taxon>
        <taxon>Ascomycota</taxon>
        <taxon>Pezizomycotina</taxon>
        <taxon>Dothideomycetes</taxon>
        <taxon>Pleosporomycetidae</taxon>
        <taxon>Pleosporales</taxon>
        <taxon>Massarineae</taxon>
        <taxon>Massarinaceae</taxon>
        <taxon>Massarina</taxon>
    </lineage>
</organism>
<feature type="compositionally biased region" description="Basic residues" evidence="1">
    <location>
        <begin position="145"/>
        <end position="155"/>
    </location>
</feature>
<accession>A0A6A6RJY0</accession>
<feature type="compositionally biased region" description="Acidic residues" evidence="1">
    <location>
        <begin position="441"/>
        <end position="461"/>
    </location>
</feature>
<reference evidence="2" key="1">
    <citation type="journal article" date="2020" name="Stud. Mycol.">
        <title>101 Dothideomycetes genomes: a test case for predicting lifestyles and emergence of pathogens.</title>
        <authorList>
            <person name="Haridas S."/>
            <person name="Albert R."/>
            <person name="Binder M."/>
            <person name="Bloem J."/>
            <person name="Labutti K."/>
            <person name="Salamov A."/>
            <person name="Andreopoulos B."/>
            <person name="Baker S."/>
            <person name="Barry K."/>
            <person name="Bills G."/>
            <person name="Bluhm B."/>
            <person name="Cannon C."/>
            <person name="Castanera R."/>
            <person name="Culley D."/>
            <person name="Daum C."/>
            <person name="Ezra D."/>
            <person name="Gonzalez J."/>
            <person name="Henrissat B."/>
            <person name="Kuo A."/>
            <person name="Liang C."/>
            <person name="Lipzen A."/>
            <person name="Lutzoni F."/>
            <person name="Magnuson J."/>
            <person name="Mondo S."/>
            <person name="Nolan M."/>
            <person name="Ohm R."/>
            <person name="Pangilinan J."/>
            <person name="Park H.-J."/>
            <person name="Ramirez L."/>
            <person name="Alfaro M."/>
            <person name="Sun H."/>
            <person name="Tritt A."/>
            <person name="Yoshinaga Y."/>
            <person name="Zwiers L.-H."/>
            <person name="Turgeon B."/>
            <person name="Goodwin S."/>
            <person name="Spatafora J."/>
            <person name="Crous P."/>
            <person name="Grigoriev I."/>
        </authorList>
    </citation>
    <scope>NUCLEOTIDE SEQUENCE</scope>
    <source>
        <strain evidence="2">CBS 473.64</strain>
    </source>
</reference>
<feature type="region of interest" description="Disordered" evidence="1">
    <location>
        <begin position="1"/>
        <end position="98"/>
    </location>
</feature>
<feature type="compositionally biased region" description="Basic and acidic residues" evidence="1">
    <location>
        <begin position="276"/>
        <end position="298"/>
    </location>
</feature>
<feature type="compositionally biased region" description="Polar residues" evidence="1">
    <location>
        <begin position="51"/>
        <end position="61"/>
    </location>
</feature>
<name>A0A6A6RJY0_9PLEO</name>
<feature type="compositionally biased region" description="Basic and acidic residues" evidence="1">
    <location>
        <begin position="462"/>
        <end position="476"/>
    </location>
</feature>
<protein>
    <submittedName>
        <fullName evidence="2">Uncharacterized protein</fullName>
    </submittedName>
</protein>
<proteinExistence type="predicted"/>
<feature type="compositionally biased region" description="Basic residues" evidence="1">
    <location>
        <begin position="266"/>
        <end position="275"/>
    </location>
</feature>
<dbReference type="Proteomes" id="UP000799753">
    <property type="component" value="Unassembled WGS sequence"/>
</dbReference>